<dbReference type="AlphaFoldDB" id="A0A2L0D3A7"/>
<dbReference type="OrthoDB" id="2238845at2"/>
<name>A0A2L0D3A7_9STRE</name>
<proteinExistence type="predicted"/>
<evidence type="ECO:0000256" key="1">
    <source>
        <dbReference type="SAM" id="SignalP"/>
    </source>
</evidence>
<gene>
    <name evidence="2" type="ORF">C0J00_03890</name>
</gene>
<organism evidence="2 3">
    <name type="scientific">Streptococcus pluranimalium</name>
    <dbReference type="NCBI Taxonomy" id="82348"/>
    <lineage>
        <taxon>Bacteria</taxon>
        <taxon>Bacillati</taxon>
        <taxon>Bacillota</taxon>
        <taxon>Bacilli</taxon>
        <taxon>Lactobacillales</taxon>
        <taxon>Streptococcaceae</taxon>
        <taxon>Streptococcus</taxon>
    </lineage>
</organism>
<feature type="signal peptide" evidence="1">
    <location>
        <begin position="1"/>
        <end position="22"/>
    </location>
</feature>
<keyword evidence="1" id="KW-0732">Signal</keyword>
<feature type="chain" id="PRO_5039145292" description="Lipoprotein" evidence="1">
    <location>
        <begin position="23"/>
        <end position="161"/>
    </location>
</feature>
<dbReference type="PROSITE" id="PS51257">
    <property type="entry name" value="PROKAR_LIPOPROTEIN"/>
    <property type="match status" value="1"/>
</dbReference>
<protein>
    <recommendedName>
        <fullName evidence="4">Lipoprotein</fullName>
    </recommendedName>
</protein>
<dbReference type="RefSeq" id="WP_104967650.1">
    <property type="nucleotide sequence ID" value="NZ_CP025536.1"/>
</dbReference>
<dbReference type="GeneID" id="98393052"/>
<dbReference type="Proteomes" id="UP000238956">
    <property type="component" value="Chromosome"/>
</dbReference>
<dbReference type="EMBL" id="CP025536">
    <property type="protein sequence ID" value="AUW96318.1"/>
    <property type="molecule type" value="Genomic_DNA"/>
</dbReference>
<evidence type="ECO:0000313" key="2">
    <source>
        <dbReference type="EMBL" id="AUW96318.1"/>
    </source>
</evidence>
<evidence type="ECO:0008006" key="4">
    <source>
        <dbReference type="Google" id="ProtNLM"/>
    </source>
</evidence>
<evidence type="ECO:0000313" key="3">
    <source>
        <dbReference type="Proteomes" id="UP000238956"/>
    </source>
</evidence>
<accession>A0A2L0D3A7</accession>
<reference evidence="2 3" key="1">
    <citation type="submission" date="2017-12" db="EMBL/GenBank/DDBJ databases">
        <authorList>
            <person name="Hurst M.R.H."/>
        </authorList>
    </citation>
    <scope>NUCLEOTIDE SEQUENCE [LARGE SCALE GENOMIC DNA]</scope>
    <source>
        <strain evidence="2 3">TH11417</strain>
    </source>
</reference>
<sequence>MRIKTLNLFLLGIFCVFLISCANQEKQRKLTVSNIVENVYFTRTTTTELKKTFGAPQKVVKHAKKVNDTYFNILGGDVTDELNSSKTYSKDSKIDMDKYNKQFDKTEDNPFDSYYQYRGDTLGLKYVRFYIADKVVYDIEYGPVTDKLVAKKDKYLRQILD</sequence>
<reference evidence="2 3" key="2">
    <citation type="submission" date="2018-02" db="EMBL/GenBank/DDBJ databases">
        <title>Whole genome sequencing analysis of Streptococcus pluranimalium isolated from cattle infected mastitis in China.</title>
        <authorList>
            <person name="Zhang J.-R."/>
            <person name="Hu G.-Z."/>
        </authorList>
    </citation>
    <scope>NUCLEOTIDE SEQUENCE [LARGE SCALE GENOMIC DNA]</scope>
    <source>
        <strain evidence="2 3">TH11417</strain>
    </source>
</reference>
<keyword evidence="3" id="KW-1185">Reference proteome</keyword>
<dbReference type="KEGG" id="splr:C0J00_03890"/>